<dbReference type="AlphaFoldDB" id="A0A5B6V5E1"/>
<name>A0A5B6V5E1_9ROSI</name>
<evidence type="ECO:0000256" key="7">
    <source>
        <dbReference type="ARBA" id="ARBA00022989"/>
    </source>
</evidence>
<feature type="transmembrane region" description="Helical" evidence="9">
    <location>
        <begin position="7"/>
        <end position="27"/>
    </location>
</feature>
<feature type="transmembrane region" description="Helical" evidence="9">
    <location>
        <begin position="100"/>
        <end position="121"/>
    </location>
</feature>
<dbReference type="FunFam" id="1.20.1280.290:FF:000001">
    <property type="entry name" value="Bidirectional sugar transporter SWEET"/>
    <property type="match status" value="2"/>
</dbReference>
<keyword evidence="6" id="KW-0677">Repeat</keyword>
<evidence type="ECO:0000256" key="6">
    <source>
        <dbReference type="ARBA" id="ARBA00022737"/>
    </source>
</evidence>
<dbReference type="FunFam" id="1.20.1280.290:FF:000002">
    <property type="entry name" value="Bidirectional sugar transporter SWEET"/>
    <property type="match status" value="1"/>
</dbReference>
<keyword evidence="5 9" id="KW-0812">Transmembrane</keyword>
<keyword evidence="11" id="KW-1185">Reference proteome</keyword>
<dbReference type="Proteomes" id="UP000325315">
    <property type="component" value="Unassembled WGS sequence"/>
</dbReference>
<feature type="transmembrane region" description="Helical" evidence="9">
    <location>
        <begin position="216"/>
        <end position="235"/>
    </location>
</feature>
<dbReference type="GO" id="GO:0012505">
    <property type="term" value="C:endomembrane system"/>
    <property type="evidence" value="ECO:0007669"/>
    <property type="project" value="UniProtKB-SubCell"/>
</dbReference>
<reference evidence="11" key="1">
    <citation type="journal article" date="2019" name="Plant Biotechnol. J.">
        <title>Genome sequencing of the Australian wild diploid species Gossypium australe highlights disease resistance and delayed gland morphogenesis.</title>
        <authorList>
            <person name="Cai Y."/>
            <person name="Cai X."/>
            <person name="Wang Q."/>
            <person name="Wang P."/>
            <person name="Zhang Y."/>
            <person name="Cai C."/>
            <person name="Xu Y."/>
            <person name="Wang K."/>
            <person name="Zhou Z."/>
            <person name="Wang C."/>
            <person name="Geng S."/>
            <person name="Li B."/>
            <person name="Dong Q."/>
            <person name="Hou Y."/>
            <person name="Wang H."/>
            <person name="Ai P."/>
            <person name="Liu Z."/>
            <person name="Yi F."/>
            <person name="Sun M."/>
            <person name="An G."/>
            <person name="Cheng J."/>
            <person name="Zhang Y."/>
            <person name="Shi Q."/>
            <person name="Xie Y."/>
            <person name="Shi X."/>
            <person name="Chang Y."/>
            <person name="Huang F."/>
            <person name="Chen Y."/>
            <person name="Hong S."/>
            <person name="Mi L."/>
            <person name="Sun Q."/>
            <person name="Zhang L."/>
            <person name="Zhou B."/>
            <person name="Peng R."/>
            <person name="Zhang X."/>
            <person name="Liu F."/>
        </authorList>
    </citation>
    <scope>NUCLEOTIDE SEQUENCE [LARGE SCALE GENOMIC DNA]</scope>
    <source>
        <strain evidence="11">cv. PA1801</strain>
    </source>
</reference>
<evidence type="ECO:0000256" key="8">
    <source>
        <dbReference type="ARBA" id="ARBA00023136"/>
    </source>
</evidence>
<evidence type="ECO:0000313" key="11">
    <source>
        <dbReference type="Proteomes" id="UP000325315"/>
    </source>
</evidence>
<feature type="transmembrane region" description="Helical" evidence="9">
    <location>
        <begin position="241"/>
        <end position="264"/>
    </location>
</feature>
<keyword evidence="8 9" id="KW-0472">Membrane</keyword>
<evidence type="ECO:0000256" key="9">
    <source>
        <dbReference type="SAM" id="Phobius"/>
    </source>
</evidence>
<evidence type="ECO:0000256" key="3">
    <source>
        <dbReference type="ARBA" id="ARBA00022448"/>
    </source>
</evidence>
<feature type="transmembrane region" description="Helical" evidence="9">
    <location>
        <begin position="276"/>
        <end position="296"/>
    </location>
</feature>
<organism evidence="10 11">
    <name type="scientific">Gossypium australe</name>
    <dbReference type="NCBI Taxonomy" id="47621"/>
    <lineage>
        <taxon>Eukaryota</taxon>
        <taxon>Viridiplantae</taxon>
        <taxon>Streptophyta</taxon>
        <taxon>Embryophyta</taxon>
        <taxon>Tracheophyta</taxon>
        <taxon>Spermatophyta</taxon>
        <taxon>Magnoliopsida</taxon>
        <taxon>eudicotyledons</taxon>
        <taxon>Gunneridae</taxon>
        <taxon>Pentapetalae</taxon>
        <taxon>rosids</taxon>
        <taxon>malvids</taxon>
        <taxon>Malvales</taxon>
        <taxon>Malvaceae</taxon>
        <taxon>Malvoideae</taxon>
        <taxon>Gossypium</taxon>
    </lineage>
</organism>
<sequence>MVSADTARTIVGIIGNVISFFLFASPLPTFVNIYKKKAVEEFKPDPYIATAMNCMLWIFYGLPMVHPDSILVVTINSIGLAMELIYLSIFFLYAPNKGRAKVIGWLALEILFLGVVAACTLTLRKTHAQRSDLVGILCVIFGVLMYASPLTIMIGNGLGALSGAIQLILYACYFKSTPKDDDENDVGMSSPSASSSRQPTFFRIYKNKAVEEFQPYPYLCTVLNCIFWMFYGLPIVKKDNILVLTINSVGLVIELLYLTVYVVYANDRKKRLRVAHILLAEAALTVAVVLIAMLCFDKHRSLFVGIIADVFNIIMYAAPLGIWKKVITTKSVEYMPFWLSVAGLSNGICWTIYGLIPFDLFLLVSNGLGAIFGVIQLGLYCYFYFYGEKNSKEGAKKQSEVQLSNHPTGAA</sequence>
<dbReference type="EMBL" id="SMMG02000008">
    <property type="protein sequence ID" value="KAA3464335.1"/>
    <property type="molecule type" value="Genomic_DNA"/>
</dbReference>
<gene>
    <name evidence="10" type="ORF">EPI10_008600</name>
</gene>
<evidence type="ECO:0000256" key="1">
    <source>
        <dbReference type="ARBA" id="ARBA00004127"/>
    </source>
</evidence>
<feature type="transmembrane region" description="Helical" evidence="9">
    <location>
        <begin position="368"/>
        <end position="387"/>
    </location>
</feature>
<feature type="transmembrane region" description="Helical" evidence="9">
    <location>
        <begin position="158"/>
        <end position="174"/>
    </location>
</feature>
<dbReference type="OrthoDB" id="986634at2759"/>
<dbReference type="Gene3D" id="1.20.1280.290">
    <property type="match status" value="3"/>
</dbReference>
<feature type="transmembrane region" description="Helical" evidence="9">
    <location>
        <begin position="47"/>
        <end position="63"/>
    </location>
</feature>
<comment type="subcellular location">
    <subcellularLocation>
        <location evidence="1">Endomembrane system</location>
        <topology evidence="1">Multi-pass membrane protein</topology>
    </subcellularLocation>
</comment>
<dbReference type="GO" id="GO:0051119">
    <property type="term" value="F:sugar transmembrane transporter activity"/>
    <property type="evidence" value="ECO:0007669"/>
    <property type="project" value="InterPro"/>
</dbReference>
<feature type="transmembrane region" description="Helical" evidence="9">
    <location>
        <begin position="70"/>
        <end position="94"/>
    </location>
</feature>
<comment type="similarity">
    <text evidence="2">Belongs to the SWEET sugar transporter family.</text>
</comment>
<dbReference type="PANTHER" id="PTHR10791:SF236">
    <property type="entry name" value="BIDIRECTIONAL SUGAR TRANSPORTER SWEET8"/>
    <property type="match status" value="1"/>
</dbReference>
<evidence type="ECO:0000256" key="4">
    <source>
        <dbReference type="ARBA" id="ARBA00022597"/>
    </source>
</evidence>
<dbReference type="GO" id="GO:0051260">
    <property type="term" value="P:protein homooligomerization"/>
    <property type="evidence" value="ECO:0007669"/>
    <property type="project" value="UniProtKB-ARBA"/>
</dbReference>
<keyword evidence="7 9" id="KW-1133">Transmembrane helix</keyword>
<protein>
    <submittedName>
        <fullName evidence="10">Bidirectional sugar transporter SWEET6b-like</fullName>
    </submittedName>
</protein>
<dbReference type="Pfam" id="PF03083">
    <property type="entry name" value="MtN3_slv"/>
    <property type="match status" value="3"/>
</dbReference>
<keyword evidence="3" id="KW-0813">Transport</keyword>
<comment type="caution">
    <text evidence="10">The sequence shown here is derived from an EMBL/GenBank/DDBJ whole genome shotgun (WGS) entry which is preliminary data.</text>
</comment>
<evidence type="ECO:0000256" key="2">
    <source>
        <dbReference type="ARBA" id="ARBA00007809"/>
    </source>
</evidence>
<dbReference type="InterPro" id="IPR047664">
    <property type="entry name" value="SWEET"/>
</dbReference>
<dbReference type="InterPro" id="IPR004316">
    <property type="entry name" value="SWEET_rpt"/>
</dbReference>
<feature type="transmembrane region" description="Helical" evidence="9">
    <location>
        <begin position="335"/>
        <end position="356"/>
    </location>
</feature>
<accession>A0A5B6V5E1</accession>
<evidence type="ECO:0000313" key="10">
    <source>
        <dbReference type="EMBL" id="KAA3464335.1"/>
    </source>
</evidence>
<feature type="transmembrane region" description="Helical" evidence="9">
    <location>
        <begin position="302"/>
        <end position="323"/>
    </location>
</feature>
<evidence type="ECO:0000256" key="5">
    <source>
        <dbReference type="ARBA" id="ARBA00022692"/>
    </source>
</evidence>
<dbReference type="GO" id="GO:0016020">
    <property type="term" value="C:membrane"/>
    <property type="evidence" value="ECO:0007669"/>
    <property type="project" value="InterPro"/>
</dbReference>
<feature type="transmembrane region" description="Helical" evidence="9">
    <location>
        <begin position="133"/>
        <end position="152"/>
    </location>
</feature>
<keyword evidence="4 10" id="KW-0762">Sugar transport</keyword>
<dbReference type="PANTHER" id="PTHR10791">
    <property type="entry name" value="RAG1-ACTIVATING PROTEIN 1"/>
    <property type="match status" value="1"/>
</dbReference>
<proteinExistence type="inferred from homology"/>